<evidence type="ECO:0000313" key="2">
    <source>
        <dbReference type="EMBL" id="JAD78594.1"/>
    </source>
</evidence>
<sequence>MNADLIFFVLHLFSYVRFSYSPFSNCKFLDLLDIRFYILNAKHAFCIDAFAVLEYNVASMAFAGHIHGATCVIFTLLN</sequence>
<keyword evidence="1" id="KW-0732">Signal</keyword>
<feature type="signal peptide" evidence="1">
    <location>
        <begin position="1"/>
        <end position="18"/>
    </location>
</feature>
<accession>A0A0A9CQM6</accession>
<dbReference type="EMBL" id="GBRH01219301">
    <property type="protein sequence ID" value="JAD78594.1"/>
    <property type="molecule type" value="Transcribed_RNA"/>
</dbReference>
<dbReference type="AlphaFoldDB" id="A0A0A9CQM6"/>
<proteinExistence type="predicted"/>
<reference evidence="2" key="2">
    <citation type="journal article" date="2015" name="Data Brief">
        <title>Shoot transcriptome of the giant reed, Arundo donax.</title>
        <authorList>
            <person name="Barrero R.A."/>
            <person name="Guerrero F.D."/>
            <person name="Moolhuijzen P."/>
            <person name="Goolsby J.A."/>
            <person name="Tidwell J."/>
            <person name="Bellgard S.E."/>
            <person name="Bellgard M.I."/>
        </authorList>
    </citation>
    <scope>NUCLEOTIDE SEQUENCE</scope>
    <source>
        <tissue evidence="2">Shoot tissue taken approximately 20 cm above the soil surface</tissue>
    </source>
</reference>
<protein>
    <submittedName>
        <fullName evidence="2">Uncharacterized protein</fullName>
    </submittedName>
</protein>
<organism evidence="2">
    <name type="scientific">Arundo donax</name>
    <name type="common">Giant reed</name>
    <name type="synonym">Donax arundinaceus</name>
    <dbReference type="NCBI Taxonomy" id="35708"/>
    <lineage>
        <taxon>Eukaryota</taxon>
        <taxon>Viridiplantae</taxon>
        <taxon>Streptophyta</taxon>
        <taxon>Embryophyta</taxon>
        <taxon>Tracheophyta</taxon>
        <taxon>Spermatophyta</taxon>
        <taxon>Magnoliopsida</taxon>
        <taxon>Liliopsida</taxon>
        <taxon>Poales</taxon>
        <taxon>Poaceae</taxon>
        <taxon>PACMAD clade</taxon>
        <taxon>Arundinoideae</taxon>
        <taxon>Arundineae</taxon>
        <taxon>Arundo</taxon>
    </lineage>
</organism>
<reference evidence="2" key="1">
    <citation type="submission" date="2014-09" db="EMBL/GenBank/DDBJ databases">
        <authorList>
            <person name="Magalhaes I.L.F."/>
            <person name="Oliveira U."/>
            <person name="Santos F.R."/>
            <person name="Vidigal T.H.D.A."/>
            <person name="Brescovit A.D."/>
            <person name="Santos A.J."/>
        </authorList>
    </citation>
    <scope>NUCLEOTIDE SEQUENCE</scope>
    <source>
        <tissue evidence="2">Shoot tissue taken approximately 20 cm above the soil surface</tissue>
    </source>
</reference>
<name>A0A0A9CQM6_ARUDO</name>
<evidence type="ECO:0000256" key="1">
    <source>
        <dbReference type="SAM" id="SignalP"/>
    </source>
</evidence>
<feature type="chain" id="PRO_5002046134" evidence="1">
    <location>
        <begin position="19"/>
        <end position="78"/>
    </location>
</feature>